<dbReference type="RefSeq" id="WP_015284302.1">
    <property type="nucleotide sequence ID" value="NC_019943.1"/>
</dbReference>
<dbReference type="Pfam" id="PF01990">
    <property type="entry name" value="ATP-synt_F"/>
    <property type="match status" value="1"/>
</dbReference>
<dbReference type="HOGENOM" id="CLU_135754_2_0_2"/>
<dbReference type="InParanoid" id="L0HDE1"/>
<evidence type="ECO:0000256" key="3">
    <source>
        <dbReference type="ARBA" id="ARBA00023065"/>
    </source>
</evidence>
<evidence type="ECO:0000313" key="4">
    <source>
        <dbReference type="EMBL" id="AGB01338.1"/>
    </source>
</evidence>
<dbReference type="GO" id="GO:0046961">
    <property type="term" value="F:proton-transporting ATPase activity, rotational mechanism"/>
    <property type="evidence" value="ECO:0007669"/>
    <property type="project" value="InterPro"/>
</dbReference>
<dbReference type="AlphaFoldDB" id="L0HDE1"/>
<dbReference type="OrthoDB" id="24971at2157"/>
<protein>
    <submittedName>
        <fullName evidence="4">Archaeal/vacuolar-type H+-ATPase subunit F</fullName>
    </submittedName>
</protein>
<keyword evidence="5" id="KW-1185">Reference proteome</keyword>
<evidence type="ECO:0000313" key="5">
    <source>
        <dbReference type="Proteomes" id="UP000010824"/>
    </source>
</evidence>
<dbReference type="InterPro" id="IPR008218">
    <property type="entry name" value="ATPase_V1-cplx_f_g_su"/>
</dbReference>
<dbReference type="InterPro" id="IPR036906">
    <property type="entry name" value="ATPase_V1_fsu_sf"/>
</dbReference>
<dbReference type="Proteomes" id="UP000010824">
    <property type="component" value="Chromosome"/>
</dbReference>
<dbReference type="STRING" id="593750.Metfor_0257"/>
<proteinExistence type="inferred from homology"/>
<name>L0HDE1_METFS</name>
<dbReference type="SUPFAM" id="SSF159468">
    <property type="entry name" value="AtpF-like"/>
    <property type="match status" value="1"/>
</dbReference>
<dbReference type="GeneID" id="14308930"/>
<dbReference type="EMBL" id="CP003167">
    <property type="protein sequence ID" value="AGB01338.1"/>
    <property type="molecule type" value="Genomic_DNA"/>
</dbReference>
<keyword evidence="2" id="KW-0813">Transport</keyword>
<evidence type="ECO:0000256" key="2">
    <source>
        <dbReference type="ARBA" id="ARBA00022448"/>
    </source>
</evidence>
<dbReference type="Gene3D" id="3.40.50.10580">
    <property type="entry name" value="ATPase, V1 complex, subunit F"/>
    <property type="match status" value="1"/>
</dbReference>
<accession>L0HDE1</accession>
<evidence type="ECO:0000256" key="1">
    <source>
        <dbReference type="ARBA" id="ARBA00010148"/>
    </source>
</evidence>
<organism evidence="4 5">
    <name type="scientific">Methanoregula formicica (strain DSM 22288 / NBRC 105244 / SMSP)</name>
    <dbReference type="NCBI Taxonomy" id="593750"/>
    <lineage>
        <taxon>Archaea</taxon>
        <taxon>Methanobacteriati</taxon>
        <taxon>Methanobacteriota</taxon>
        <taxon>Stenosarchaea group</taxon>
        <taxon>Methanomicrobia</taxon>
        <taxon>Methanomicrobiales</taxon>
        <taxon>Methanoregulaceae</taxon>
        <taxon>Methanoregula</taxon>
    </lineage>
</organism>
<dbReference type="FunCoup" id="L0HDE1">
    <property type="interactions" value="43"/>
</dbReference>
<gene>
    <name evidence="4" type="ordered locus">Metfor_0257</name>
</gene>
<comment type="similarity">
    <text evidence="1">Belongs to the V-ATPase F subunit family.</text>
</comment>
<dbReference type="eggNOG" id="arCOG04102">
    <property type="taxonomic scope" value="Archaea"/>
</dbReference>
<reference evidence="4 5" key="2">
    <citation type="journal article" date="2014" name="Genome Announc.">
        <title>Complete Genome Sequence of Methanoregula formicica SMSPT, a Mesophilic Hydrogenotrophic Methanogen Isolated from a Methanogenic Upflow Anaerobic Sludge Blanket Reactor.</title>
        <authorList>
            <person name="Yamamoto K."/>
            <person name="Tamaki H."/>
            <person name="Cadillo-Quiroz H."/>
            <person name="Imachi H."/>
            <person name="Kyrpides N."/>
            <person name="Woyke T."/>
            <person name="Goodwin L."/>
            <person name="Zinder S.H."/>
            <person name="Kamagata Y."/>
            <person name="Liu W.T."/>
        </authorList>
    </citation>
    <scope>NUCLEOTIDE SEQUENCE [LARGE SCALE GENOMIC DNA]</scope>
    <source>
        <strain evidence="5">DSM 22288 / NBRC 105244 / SMSP</strain>
    </source>
</reference>
<sequence>MFKLVIVTDSDRASGFRLAGAEVYEADGMEEARAAIPPLLHKDDIGIVAVNEEYMLGLDEKLMDRIEKMHRPLIIPIPSKKKEVDRRTYIERLLRKAIGYNIVLKR</sequence>
<keyword evidence="3" id="KW-0406">Ion transport</keyword>
<reference evidence="5" key="1">
    <citation type="submission" date="2011-12" db="EMBL/GenBank/DDBJ databases">
        <title>Complete sequence of Methanoregula formicicum SMSP.</title>
        <authorList>
            <person name="Lucas S."/>
            <person name="Han J."/>
            <person name="Lapidus A."/>
            <person name="Cheng J.-F."/>
            <person name="Goodwin L."/>
            <person name="Pitluck S."/>
            <person name="Peters L."/>
            <person name="Ovchinnikova G."/>
            <person name="Teshima H."/>
            <person name="Detter J.C."/>
            <person name="Han C."/>
            <person name="Tapia R."/>
            <person name="Land M."/>
            <person name="Hauser L."/>
            <person name="Kyrpides N."/>
            <person name="Ivanova N."/>
            <person name="Pagani I."/>
            <person name="Imachi H."/>
            <person name="Tamaki H."/>
            <person name="Sekiguchi Y."/>
            <person name="Kamagata Y."/>
            <person name="Cadillo-Quiroz H."/>
            <person name="Zinder S."/>
            <person name="Liu W.-T."/>
            <person name="Woyke T."/>
        </authorList>
    </citation>
    <scope>NUCLEOTIDE SEQUENCE [LARGE SCALE GENOMIC DNA]</scope>
    <source>
        <strain evidence="5">DSM 22288 / NBRC 105244 / SMSP</strain>
    </source>
</reference>
<dbReference type="KEGG" id="mfo:Metfor_0257"/>